<feature type="domain" description="Domain of unknown function at the cortex 1" evidence="2">
    <location>
        <begin position="11"/>
        <end position="266"/>
    </location>
</feature>
<evidence type="ECO:0000259" key="2">
    <source>
        <dbReference type="Pfam" id="PF08588"/>
    </source>
</evidence>
<dbReference type="AlphaFoldDB" id="A0A9W9PSP9"/>
<protein>
    <recommendedName>
        <fullName evidence="2">Domain of unknown function at the cortex 1 domain-containing protein</fullName>
    </recommendedName>
</protein>
<feature type="region of interest" description="Disordered" evidence="1">
    <location>
        <begin position="271"/>
        <end position="290"/>
    </location>
</feature>
<dbReference type="EMBL" id="JAPZBO010000008">
    <property type="protein sequence ID" value="KAJ5307604.1"/>
    <property type="molecule type" value="Genomic_DNA"/>
</dbReference>
<proteinExistence type="predicted"/>
<gene>
    <name evidence="3" type="ORF">N7476_008260</name>
</gene>
<evidence type="ECO:0000256" key="1">
    <source>
        <dbReference type="SAM" id="MobiDB-lite"/>
    </source>
</evidence>
<dbReference type="Proteomes" id="UP001147746">
    <property type="component" value="Unassembled WGS sequence"/>
</dbReference>
<dbReference type="InterPro" id="IPR013897">
    <property type="entry name" value="Duc1"/>
</dbReference>
<dbReference type="PANTHER" id="PTHR34826">
    <property type="entry name" value="UPF0590 PROTEIN C409.17C"/>
    <property type="match status" value="1"/>
</dbReference>
<organism evidence="3 4">
    <name type="scientific">Penicillium atrosanguineum</name>
    <dbReference type="NCBI Taxonomy" id="1132637"/>
    <lineage>
        <taxon>Eukaryota</taxon>
        <taxon>Fungi</taxon>
        <taxon>Dikarya</taxon>
        <taxon>Ascomycota</taxon>
        <taxon>Pezizomycotina</taxon>
        <taxon>Eurotiomycetes</taxon>
        <taxon>Eurotiomycetidae</taxon>
        <taxon>Eurotiales</taxon>
        <taxon>Aspergillaceae</taxon>
        <taxon>Penicillium</taxon>
    </lineage>
</organism>
<comment type="caution">
    <text evidence="3">The sequence shown here is derived from an EMBL/GenBank/DDBJ whole genome shotgun (WGS) entry which is preliminary data.</text>
</comment>
<accession>A0A9W9PSP9</accession>
<dbReference type="Pfam" id="PF08588">
    <property type="entry name" value="Duc1"/>
    <property type="match status" value="1"/>
</dbReference>
<evidence type="ECO:0000313" key="3">
    <source>
        <dbReference type="EMBL" id="KAJ5307604.1"/>
    </source>
</evidence>
<dbReference type="OrthoDB" id="2119945at2759"/>
<name>A0A9W9PSP9_9EURO</name>
<sequence length="290" mass="32986">MAASTKESKYRIKVTAGPDYDPTTHQDVHVNGDTLRIDNDRVTLDLAIRIQDYKGYPENSPTTNPYFKDPLHTNDQYSISISFTPKEDINGNDLIFGNDFDKPLRDRLPMGFNAALRLVQWSLDPSIEGDAYADKPYLYSPALATWNQFRVGDKEHQDVKGDYVVKEGADATGKEVRSQLQIPDTPDGRRKHFQTEANRQAFVFEKGRSYLADFGNQYLCFSDISVKLPGFHIPVEGMVDDEHNELRYVLKDSKTGRVYLVVLFTLLRNSAESEQPPSQEEPVNEIDEVD</sequence>
<dbReference type="PANTHER" id="PTHR34826:SF2">
    <property type="entry name" value="UPF0590 PROTEIN C409.17C"/>
    <property type="match status" value="1"/>
</dbReference>
<evidence type="ECO:0000313" key="4">
    <source>
        <dbReference type="Proteomes" id="UP001147746"/>
    </source>
</evidence>
<reference evidence="3" key="2">
    <citation type="journal article" date="2023" name="IMA Fungus">
        <title>Comparative genomic study of the Penicillium genus elucidates a diverse pangenome and 15 lateral gene transfer events.</title>
        <authorList>
            <person name="Petersen C."/>
            <person name="Sorensen T."/>
            <person name="Nielsen M.R."/>
            <person name="Sondergaard T.E."/>
            <person name="Sorensen J.L."/>
            <person name="Fitzpatrick D.A."/>
            <person name="Frisvad J.C."/>
            <person name="Nielsen K.L."/>
        </authorList>
    </citation>
    <scope>NUCLEOTIDE SEQUENCE</scope>
    <source>
        <strain evidence="3">IBT 21472</strain>
    </source>
</reference>
<feature type="compositionally biased region" description="Low complexity" evidence="1">
    <location>
        <begin position="272"/>
        <end position="281"/>
    </location>
</feature>
<keyword evidence="4" id="KW-1185">Reference proteome</keyword>
<reference evidence="3" key="1">
    <citation type="submission" date="2022-12" db="EMBL/GenBank/DDBJ databases">
        <authorList>
            <person name="Petersen C."/>
        </authorList>
    </citation>
    <scope>NUCLEOTIDE SEQUENCE</scope>
    <source>
        <strain evidence="3">IBT 21472</strain>
    </source>
</reference>